<keyword evidence="5" id="KW-0227">DNA damage</keyword>
<keyword evidence="5" id="KW-0234">DNA repair</keyword>
<evidence type="ECO:0000256" key="5">
    <source>
        <dbReference type="RuleBase" id="RU367072"/>
    </source>
</evidence>
<comment type="function">
    <text evidence="5">Key component of the cytosolic iron-sulfur protein assembly (CIA) complex, a multiprotein complex that mediates the incorporation of iron-sulfur cluster into apoproteins specifically involved in DNA metabolism and genomic integrity. In the CIA complex, MMS19 acts as an adapter between early-acting CIA components and a subset of cellular target iron-sulfur proteins.</text>
</comment>
<dbReference type="Proteomes" id="UP000076154">
    <property type="component" value="Unassembled WGS sequence"/>
</dbReference>
<dbReference type="InterPro" id="IPR011989">
    <property type="entry name" value="ARM-like"/>
</dbReference>
<feature type="domain" description="MMS19 N-terminal" evidence="7">
    <location>
        <begin position="38"/>
        <end position="298"/>
    </location>
</feature>
<evidence type="ECO:0000313" key="8">
    <source>
        <dbReference type="EMBL" id="RDB23653.1"/>
    </source>
</evidence>
<dbReference type="STRING" id="39966.A0A369JVH1"/>
<feature type="domain" description="MMS19 C-terminal" evidence="6">
    <location>
        <begin position="543"/>
        <end position="992"/>
    </location>
</feature>
<evidence type="ECO:0000256" key="1">
    <source>
        <dbReference type="ARBA" id="ARBA00004123"/>
    </source>
</evidence>
<evidence type="ECO:0000259" key="7">
    <source>
        <dbReference type="Pfam" id="PF14500"/>
    </source>
</evidence>
<evidence type="ECO:0000256" key="3">
    <source>
        <dbReference type="ARBA" id="ARBA00022737"/>
    </source>
</evidence>
<dbReference type="InterPro" id="IPR016024">
    <property type="entry name" value="ARM-type_fold"/>
</dbReference>
<dbReference type="Pfam" id="PF14500">
    <property type="entry name" value="MMS19_N"/>
    <property type="match status" value="1"/>
</dbReference>
<gene>
    <name evidence="8" type="primary">Mms19</name>
    <name evidence="8" type="ORF">Hypma_009178</name>
</gene>
<dbReference type="PANTHER" id="PTHR12891">
    <property type="entry name" value="DNA REPAIR/TRANSCRIPTION PROTEIN MET18/MMS19"/>
    <property type="match status" value="1"/>
</dbReference>
<dbReference type="GO" id="GO:0006281">
    <property type="term" value="P:DNA repair"/>
    <property type="evidence" value="ECO:0007669"/>
    <property type="project" value="UniProtKB-UniRule"/>
</dbReference>
<dbReference type="SUPFAM" id="SSF48371">
    <property type="entry name" value="ARM repeat"/>
    <property type="match status" value="2"/>
</dbReference>
<dbReference type="AlphaFoldDB" id="A0A369JVH1"/>
<proteinExistence type="inferred from homology"/>
<evidence type="ECO:0000256" key="4">
    <source>
        <dbReference type="ARBA" id="ARBA00023242"/>
    </source>
</evidence>
<comment type="caution">
    <text evidence="8">The sequence shown here is derived from an EMBL/GenBank/DDBJ whole genome shotgun (WGS) entry which is preliminary data.</text>
</comment>
<evidence type="ECO:0000259" key="6">
    <source>
        <dbReference type="Pfam" id="PF12460"/>
    </source>
</evidence>
<accession>A0A369JVH1</accession>
<keyword evidence="3" id="KW-0677">Repeat</keyword>
<evidence type="ECO:0000256" key="2">
    <source>
        <dbReference type="ARBA" id="ARBA00009340"/>
    </source>
</evidence>
<keyword evidence="4 5" id="KW-0539">Nucleus</keyword>
<dbReference type="InParanoid" id="A0A369JVH1"/>
<dbReference type="PANTHER" id="PTHR12891:SF0">
    <property type="entry name" value="MMS19 NUCLEOTIDE EXCISION REPAIR PROTEIN HOMOLOG"/>
    <property type="match status" value="1"/>
</dbReference>
<evidence type="ECO:0000313" key="9">
    <source>
        <dbReference type="Proteomes" id="UP000076154"/>
    </source>
</evidence>
<keyword evidence="9" id="KW-1185">Reference proteome</keyword>
<dbReference type="Gene3D" id="1.25.10.10">
    <property type="entry name" value="Leucine-rich Repeat Variant"/>
    <property type="match status" value="2"/>
</dbReference>
<dbReference type="FunCoup" id="A0A369JVH1">
    <property type="interactions" value="510"/>
</dbReference>
<sequence length="1038" mass="115394">MESAERLVRTWMASGRDEEIEETVSEVSNDRIALIDIVKALGEYLTSEDDEIRAKGVDFLSSVLARSPVANFNRSSVHVLTNFYCSKLDDTETIIPALKGLNTLTRLPTCSSIDATTIIQALFRHVKMKALVHSVRFTVFSIIDTLMAQNRDALKALGKTFIAGYLSLAEGEKDPRNLLLAFAIARVILIEFDISDHIESLFNITFCYFPITFRPPPNDPYGITTDDLRQGLRACLNASPSFGPLAVPVFLEKLTAGSPSTKRDTLQTMAVCLPVYGSTLARVSGRKLWNALKLEIFQPTDPLTEEEALKTTRVLVETIYSHEEDALESNDDIQGLARDACEECIHILREPEKSSAKPAIKVLCAFMATTPSVSRYTLSQAVPHLVKLFLDPDEVSNRPPILLLLADLINAARDSTSQSTEEVSPLMIPYKDDVLGVVSVGLKTTLSRLPALSVIRGLITTKSLLSEEELGFIVHLVTETFQSEDSDNDDFSDSAILSVLTTISASVSRHVQEQTLPILFSSLPDTAPTREAAAERAKCWRNLLALRTLCVHPELFEILVIRLTTKVDLICVPKAKDDIEDDPEPNTAYAHSLLKTIADTLSAKVDAGHPDVTKYIDRLVPRLYNLFIYSSLQPTKYVIATDHRLISVAGDIIMLVTQCLPVQRQEKCITAIFEVFSSGDVHGIANGLQTIPPGFKLLLFNEATPTAQKNLLPLFTAGVVTAHKEVRLPIPTLDTFLDQALTWSLVHADNDLQRESAWHLISSIINKHAEDISSFLDNQLNHYWYLRVANTEIASEKRQQAIQAWIWISKGLLVRNHPMAVNYTDRLFEVFNDDSISWDAGKAIGQLASVDVILTKKHHAIMRILHAQKFVNRVLPHIIAGAQDSSRPPHEQTAYLVALTSLIEASPKTAYAHEMPALMPLLLRGLELPDVDIRADVIKTLLAAAEGDASEQSLVSEHASTLVTYMLKNSMVEEMSSMQVRIPALRYLGVLPKIVRYDVLHPCKSIVLRELAKVLDDPKRLVRKEAVDTRTIWFKYNG</sequence>
<reference evidence="8" key="1">
    <citation type="submission" date="2018-04" db="EMBL/GenBank/DDBJ databases">
        <title>Whole genome sequencing of Hypsizygus marmoreus.</title>
        <authorList>
            <person name="Choi I.-G."/>
            <person name="Min B."/>
            <person name="Kim J.-G."/>
            <person name="Kim S."/>
            <person name="Oh Y.-L."/>
            <person name="Kong W.-S."/>
            <person name="Park H."/>
            <person name="Jeong J."/>
            <person name="Song E.-S."/>
        </authorList>
    </citation>
    <scope>NUCLEOTIDE SEQUENCE [LARGE SCALE GENOMIC DNA]</scope>
    <source>
        <strain evidence="8">51987-8</strain>
    </source>
</reference>
<dbReference type="OrthoDB" id="342900at2759"/>
<organism evidence="8 9">
    <name type="scientific">Hypsizygus marmoreus</name>
    <name type="common">White beech mushroom</name>
    <name type="synonym">Agaricus marmoreus</name>
    <dbReference type="NCBI Taxonomy" id="39966"/>
    <lineage>
        <taxon>Eukaryota</taxon>
        <taxon>Fungi</taxon>
        <taxon>Dikarya</taxon>
        <taxon>Basidiomycota</taxon>
        <taxon>Agaricomycotina</taxon>
        <taxon>Agaricomycetes</taxon>
        <taxon>Agaricomycetidae</taxon>
        <taxon>Agaricales</taxon>
        <taxon>Tricholomatineae</taxon>
        <taxon>Lyophyllaceae</taxon>
        <taxon>Hypsizygus</taxon>
    </lineage>
</organism>
<dbReference type="InterPro" id="IPR024687">
    <property type="entry name" value="MMS19_C"/>
</dbReference>
<dbReference type="GO" id="GO:0005634">
    <property type="term" value="C:nucleus"/>
    <property type="evidence" value="ECO:0007669"/>
    <property type="project" value="UniProtKB-SubCell"/>
</dbReference>
<dbReference type="EMBL" id="LUEZ02000046">
    <property type="protein sequence ID" value="RDB23653.1"/>
    <property type="molecule type" value="Genomic_DNA"/>
</dbReference>
<protein>
    <recommendedName>
        <fullName evidence="5">MMS19 nucleotide excision repair protein</fullName>
    </recommendedName>
</protein>
<dbReference type="GO" id="GO:0097361">
    <property type="term" value="C:cytosolic [4Fe-4S] assembly targeting complex"/>
    <property type="evidence" value="ECO:0007669"/>
    <property type="project" value="UniProtKB-UniRule"/>
</dbReference>
<comment type="subcellular location">
    <subcellularLocation>
        <location evidence="1 5">Nucleus</location>
    </subcellularLocation>
</comment>
<dbReference type="InterPro" id="IPR039920">
    <property type="entry name" value="MMS19"/>
</dbReference>
<name>A0A369JVH1_HYPMA</name>
<dbReference type="Pfam" id="PF12460">
    <property type="entry name" value="MMS19_C"/>
    <property type="match status" value="1"/>
</dbReference>
<dbReference type="InterPro" id="IPR029240">
    <property type="entry name" value="MMS19_N"/>
</dbReference>
<dbReference type="GO" id="GO:0051604">
    <property type="term" value="P:protein maturation"/>
    <property type="evidence" value="ECO:0007669"/>
    <property type="project" value="UniProtKB-UniRule"/>
</dbReference>
<dbReference type="GO" id="GO:0016226">
    <property type="term" value="P:iron-sulfur cluster assembly"/>
    <property type="evidence" value="ECO:0007669"/>
    <property type="project" value="UniProtKB-UniRule"/>
</dbReference>
<comment type="similarity">
    <text evidence="2 5">Belongs to the MET18/MMS19 family.</text>
</comment>